<dbReference type="EMBL" id="JANPWB010000012">
    <property type="protein sequence ID" value="KAJ1118908.1"/>
    <property type="molecule type" value="Genomic_DNA"/>
</dbReference>
<name>A0AAV7NX07_PLEWA</name>
<evidence type="ECO:0000313" key="2">
    <source>
        <dbReference type="EMBL" id="KAJ1118908.1"/>
    </source>
</evidence>
<protein>
    <submittedName>
        <fullName evidence="2">Uncharacterized protein</fullName>
    </submittedName>
</protein>
<feature type="region of interest" description="Disordered" evidence="1">
    <location>
        <begin position="50"/>
        <end position="70"/>
    </location>
</feature>
<keyword evidence="3" id="KW-1185">Reference proteome</keyword>
<evidence type="ECO:0000256" key="1">
    <source>
        <dbReference type="SAM" id="MobiDB-lite"/>
    </source>
</evidence>
<sequence>MHAGPRSLPDSGVSRFGTLELGVETTRESSDYWRRAALEVRKARTLTSRVTLRGMSGGNTGRDSTSEEMT</sequence>
<gene>
    <name evidence="2" type="ORF">NDU88_007095</name>
</gene>
<proteinExistence type="predicted"/>
<reference evidence="2" key="1">
    <citation type="journal article" date="2022" name="bioRxiv">
        <title>Sequencing and chromosome-scale assembly of the giantPleurodeles waltlgenome.</title>
        <authorList>
            <person name="Brown T."/>
            <person name="Elewa A."/>
            <person name="Iarovenko S."/>
            <person name="Subramanian E."/>
            <person name="Araus A.J."/>
            <person name="Petzold A."/>
            <person name="Susuki M."/>
            <person name="Suzuki K.-i.T."/>
            <person name="Hayashi T."/>
            <person name="Toyoda A."/>
            <person name="Oliveira C."/>
            <person name="Osipova E."/>
            <person name="Leigh N.D."/>
            <person name="Simon A."/>
            <person name="Yun M.H."/>
        </authorList>
    </citation>
    <scope>NUCLEOTIDE SEQUENCE</scope>
    <source>
        <strain evidence="2">20211129_DDA</strain>
        <tissue evidence="2">Liver</tissue>
    </source>
</reference>
<dbReference type="Proteomes" id="UP001066276">
    <property type="component" value="Chromosome 8"/>
</dbReference>
<organism evidence="2 3">
    <name type="scientific">Pleurodeles waltl</name>
    <name type="common">Iberian ribbed newt</name>
    <dbReference type="NCBI Taxonomy" id="8319"/>
    <lineage>
        <taxon>Eukaryota</taxon>
        <taxon>Metazoa</taxon>
        <taxon>Chordata</taxon>
        <taxon>Craniata</taxon>
        <taxon>Vertebrata</taxon>
        <taxon>Euteleostomi</taxon>
        <taxon>Amphibia</taxon>
        <taxon>Batrachia</taxon>
        <taxon>Caudata</taxon>
        <taxon>Salamandroidea</taxon>
        <taxon>Salamandridae</taxon>
        <taxon>Pleurodelinae</taxon>
        <taxon>Pleurodeles</taxon>
    </lineage>
</organism>
<evidence type="ECO:0000313" key="3">
    <source>
        <dbReference type="Proteomes" id="UP001066276"/>
    </source>
</evidence>
<comment type="caution">
    <text evidence="2">The sequence shown here is derived from an EMBL/GenBank/DDBJ whole genome shotgun (WGS) entry which is preliminary data.</text>
</comment>
<accession>A0AAV7NX07</accession>
<feature type="compositionally biased region" description="Polar residues" evidence="1">
    <location>
        <begin position="61"/>
        <end position="70"/>
    </location>
</feature>
<dbReference type="AlphaFoldDB" id="A0AAV7NX07"/>